<keyword evidence="1" id="KW-0206">Cytoskeleton</keyword>
<dbReference type="GO" id="GO:0051604">
    <property type="term" value="P:protein maturation"/>
    <property type="evidence" value="ECO:0007669"/>
    <property type="project" value="UniProtKB-UniRule"/>
</dbReference>
<comment type="function">
    <text evidence="1">Key component of the cytosolic iron-sulfur protein assembly (CIA) complex, a multiprotein complex that mediates the incorporation of iron-sulfur cluster into apoproteins specifically involved in DNA metabolism and genomic integrity. In the CIA complex, MMS19 acts as an adapter between early-acting CIA components and a subset of cellular target iron-sulfur proteins.</text>
</comment>
<comment type="subunit">
    <text evidence="1">Component of the CIA complex.</text>
</comment>
<dbReference type="Pfam" id="PF14500">
    <property type="entry name" value="MMS19_N"/>
    <property type="match status" value="1"/>
</dbReference>
<dbReference type="PANTHER" id="PTHR12891">
    <property type="entry name" value="DNA REPAIR/TRANSCRIPTION PROTEIN MET18/MMS19"/>
    <property type="match status" value="1"/>
</dbReference>
<evidence type="ECO:0000259" key="2">
    <source>
        <dbReference type="Pfam" id="PF14500"/>
    </source>
</evidence>
<evidence type="ECO:0000313" key="4">
    <source>
        <dbReference type="WBParaSite" id="TREG1_69350.1"/>
    </source>
</evidence>
<accession>A0AA85K0J2</accession>
<keyword evidence="1" id="KW-0234">DNA repair</keyword>
<dbReference type="GO" id="GO:0006281">
    <property type="term" value="P:DNA repair"/>
    <property type="evidence" value="ECO:0007669"/>
    <property type="project" value="UniProtKB-UniRule"/>
</dbReference>
<keyword evidence="1" id="KW-0539">Nucleus</keyword>
<comment type="similarity">
    <text evidence="1">Belongs to the MET18/MMS19 family.</text>
</comment>
<evidence type="ECO:0000313" key="3">
    <source>
        <dbReference type="Proteomes" id="UP000050795"/>
    </source>
</evidence>
<dbReference type="PANTHER" id="PTHR12891:SF0">
    <property type="entry name" value="MMS19 NUCLEOTIDE EXCISION REPAIR PROTEIN HOMOLOG"/>
    <property type="match status" value="1"/>
</dbReference>
<organism evidence="3 4">
    <name type="scientific">Trichobilharzia regenti</name>
    <name type="common">Nasal bird schistosome</name>
    <dbReference type="NCBI Taxonomy" id="157069"/>
    <lineage>
        <taxon>Eukaryota</taxon>
        <taxon>Metazoa</taxon>
        <taxon>Spiralia</taxon>
        <taxon>Lophotrochozoa</taxon>
        <taxon>Platyhelminthes</taxon>
        <taxon>Trematoda</taxon>
        <taxon>Digenea</taxon>
        <taxon>Strigeidida</taxon>
        <taxon>Schistosomatoidea</taxon>
        <taxon>Schistosomatidae</taxon>
        <taxon>Trichobilharzia</taxon>
    </lineage>
</organism>
<sequence length="1453" mass="163346">MDSLLDLIQSLESGLTDIKITSQKESIEALITGMKNIPLSNITCKEIDHLVDFLSDRLALSDPNITNLILDGFIWLIKSVWSNGCSLINSQQAERIVQNGIFGHLSIQSLTKSGRLKVFQLLHCFLTGPQLTGIQSMKSSFIKNYLVAIDGEKDPQVLQLIFQMNAIIVKALPSVTEFVDELFETTSVYFPIDFSPPPGGGISGITRDILVASLHKCLFAMRNMTGHLLMPLICEKIESDWTDGQLDALSLLTDCLHGQLMHSNGNDGDQLLSDGNPIEIRHISPYLGVIFPALIKIANQIEKRRNKTHVSALALSCVSGLIYAYSKQTNEQSQLEDFAVILLRSFGLSSDKSDKNQSTVIIPSGVIVDYIIESFKSAQNNVLLCSILLNYTIPCLSSPPISDSAGDACHLISTEELNVTLEKLPNWQSCISLLNRIFLSITEENLIKALHNDVQIMKTLNRIKDNGFTMITKLHEYVTKSANLSEILNGKIIHFSVVTCRLCYSIMKYSAGVPPLPDKNITVNSCDSNTTSQTQSFSLGIDSIFNIVRSAVLWLNKYSSVERNNNNHNNAGDAGLLDNEAIEPVKDELLSFIPVIYCSCDLFVVKLDQFLFTCLKNCPIKQPISDNKNMSNNTNKDFAMEVLKYCSFRNMNLLKKAVEFILERHNCDRDICNNRMSLASNNLSKITQKYWADNFASLLCFICEGIVDNYNNNINSDNRDQTDQPLHYLSHISYLFELCQNIQLFVNFINHYSLDIFTEIKFMQNQIIKLNSVFRIITSQCNSSDQILLYHLYKDYYDEVNTNHYPSPLTLGLFTIICGIISGLRPDVIKSENPVSLLGFFVNNIENLLHHIKCSNPLLLSVFSQTVASLLNKTDDECFTNVKQCFCRCLNHFFTLIPTIESHNTFVCFLVLWSIRGLLSSYTYNEGDNHTAHKELGDFVIKSRMLTFTPLGNDISSFRKTLLSADFQCACSCLDQADEILLNSLNSTSSSSSSLCTFSHCYITDSYIHNILQQVIEPMHSEINLLIDRIRSQPELLETYNCFTAFLSRLLVLYLKITVRLPSEFFTDELIRKTGHHELASYLDYSRRINPSPSICNGMSLGYSELPAKRRRGQISLWVQLLAIKVSPSLYTQLTEQNLKNKDVNTPVLPSHVQKLQENNTTFNFSGTENCQFENSCRRPLYLQSTPEPKEEVHDTTYKEGQITTIQNANSYRNLTCDKENYSASCAVSGISKNFLDCSPDTFESLDVQAPLLDYLVRHHAISGESSLEIIRAEKCERPFLLLSAIGLPIHNGGFRSSGSSNSCPFAPPQGLALLLNALRQTGHHELASYLDYSRRINPSPSICNGMSLGYSELPAKRRRGQISLWVQLLAIKVSPSLYTQLTEQNLKNKDVNTPVLPSHVQKLQENNTTFNFSGTENCQFENSCSQCLGYAKIHSDWIISKGVFVAKVLYNP</sequence>
<dbReference type="GO" id="GO:0005634">
    <property type="term" value="C:nucleus"/>
    <property type="evidence" value="ECO:0007669"/>
    <property type="project" value="UniProtKB-SubCell"/>
</dbReference>
<dbReference type="GO" id="GO:0005819">
    <property type="term" value="C:spindle"/>
    <property type="evidence" value="ECO:0007669"/>
    <property type="project" value="UniProtKB-SubCell"/>
</dbReference>
<evidence type="ECO:0000256" key="1">
    <source>
        <dbReference type="RuleBase" id="RU367072"/>
    </source>
</evidence>
<dbReference type="WBParaSite" id="TREG1_69350.1">
    <property type="protein sequence ID" value="TREG1_69350.1"/>
    <property type="gene ID" value="TREG1_69350"/>
</dbReference>
<keyword evidence="1" id="KW-0227">DNA damage</keyword>
<dbReference type="GO" id="GO:0016226">
    <property type="term" value="P:iron-sulfur cluster assembly"/>
    <property type="evidence" value="ECO:0007669"/>
    <property type="project" value="UniProtKB-UniRule"/>
</dbReference>
<keyword evidence="3" id="KW-1185">Reference proteome</keyword>
<protein>
    <recommendedName>
        <fullName evidence="1">MMS19 nucleotide excision repair protein</fullName>
    </recommendedName>
</protein>
<dbReference type="InterPro" id="IPR029240">
    <property type="entry name" value="MMS19_N"/>
</dbReference>
<keyword evidence="1" id="KW-0963">Cytoplasm</keyword>
<dbReference type="GO" id="GO:0097361">
    <property type="term" value="C:cytosolic [4Fe-4S] assembly targeting complex"/>
    <property type="evidence" value="ECO:0007669"/>
    <property type="project" value="UniProtKB-UniRule"/>
</dbReference>
<reference evidence="3" key="1">
    <citation type="submission" date="2022-06" db="EMBL/GenBank/DDBJ databases">
        <authorList>
            <person name="Berger JAMES D."/>
            <person name="Berger JAMES D."/>
        </authorList>
    </citation>
    <scope>NUCLEOTIDE SEQUENCE [LARGE SCALE GENOMIC DNA]</scope>
</reference>
<comment type="subcellular location">
    <subcellularLocation>
        <location evidence="1">Cytoplasm</location>
        <location evidence="1">Cytoskeleton</location>
        <location evidence="1">Spindle</location>
    </subcellularLocation>
    <subcellularLocation>
        <location evidence="1">Nucleus</location>
    </subcellularLocation>
</comment>
<name>A0AA85K0J2_TRIRE</name>
<proteinExistence type="inferred from homology"/>
<dbReference type="InterPro" id="IPR039920">
    <property type="entry name" value="MMS19"/>
</dbReference>
<feature type="domain" description="MMS19 N-terminal" evidence="2">
    <location>
        <begin position="8"/>
        <end position="257"/>
    </location>
</feature>
<reference evidence="4" key="2">
    <citation type="submission" date="2023-11" db="UniProtKB">
        <authorList>
            <consortium name="WormBaseParasite"/>
        </authorList>
    </citation>
    <scope>IDENTIFICATION</scope>
</reference>
<dbReference type="Proteomes" id="UP000050795">
    <property type="component" value="Unassembled WGS sequence"/>
</dbReference>